<dbReference type="InterPro" id="IPR013783">
    <property type="entry name" value="Ig-like_fold"/>
</dbReference>
<dbReference type="InterPro" id="IPR003961">
    <property type="entry name" value="FN3_dom"/>
</dbReference>
<dbReference type="PANTHER" id="PTHR46957:SF7">
    <property type="entry name" value="USHERIN"/>
    <property type="match status" value="1"/>
</dbReference>
<keyword evidence="4" id="KW-1185">Reference proteome</keyword>
<dbReference type="EMBL" id="JAWDGP010006922">
    <property type="protein sequence ID" value="KAK3733037.1"/>
    <property type="molecule type" value="Genomic_DNA"/>
</dbReference>
<protein>
    <recommendedName>
        <fullName evidence="2">Fibronectin type-III domain-containing protein</fullName>
    </recommendedName>
</protein>
<dbReference type="Gene3D" id="2.60.40.10">
    <property type="entry name" value="Immunoglobulins"/>
    <property type="match status" value="4"/>
</dbReference>
<feature type="domain" description="Fibronectin type-III" evidence="2">
    <location>
        <begin position="1"/>
        <end position="55"/>
    </location>
</feature>
<reference evidence="3" key="1">
    <citation type="journal article" date="2023" name="G3 (Bethesda)">
        <title>A reference genome for the long-term kleptoplast-retaining sea slug Elysia crispata morphotype clarki.</title>
        <authorList>
            <person name="Eastman K.E."/>
            <person name="Pendleton A.L."/>
            <person name="Shaikh M.A."/>
            <person name="Suttiyut T."/>
            <person name="Ogas R."/>
            <person name="Tomko P."/>
            <person name="Gavelis G."/>
            <person name="Widhalm J.R."/>
            <person name="Wisecaver J.H."/>
        </authorList>
    </citation>
    <scope>NUCLEOTIDE SEQUENCE</scope>
    <source>
        <strain evidence="3">ECLA1</strain>
    </source>
</reference>
<sequence length="635" mass="69473">MGQGSVYFGPRETLSYIVLGLAAYTEYSFRVEACTARGCAVGPPSTAQTLPAPPEGQGVPVLLPLAGESGAHAGVRVTWSPPAKPNGQITEYEVHRRAILDGEGQDFSDAVLVYNGTLQGYTDVASPELRPFQPYQYMIRTFNAAGRADSAWVKVTTREGQPDGVPAPQIQSTTSTTITVTTAVPLEPNGKIRLYRILVNGAVMSSSPSPQQIVGLTTPLQPYTVYEISAEACTAGGCGRSPTVEAQTLSARPQGLNNIEVTEITNDSAILTWSAPEKPNGIIQRFEVYQRKSCPPTLQPFDQACVVGDATTVYSGLSETFTAINLEPYIAYEFKLQAFNEKGGADFPQWVQAETLPSDPVYSAYPRLYKNDTLAMISWPNSFTLNSRLREYILIADGRVVFRGVTAEHGVETQTKDQLINFIIQAVTYEGEAESPTLIFDPNAVNNIGTPAPPVAEEQSSDLEFYEEVWFIVLMCLIALLILVIAIAICMRRSGPSTPYVRERMPLTKGGNQQQLQTPRGRAASLYGERNGPRDVYVIDSADGRVIHANTLPEVSQVTHYSSPGRGVLNPAYSPDRVRRTYLDNDLDDVNFDNDTIKWRGKPSDSGLFDDLDDSDSGQTFSYTKEQTIFTDTHL</sequence>
<gene>
    <name evidence="3" type="ORF">RRG08_002638</name>
</gene>
<keyword evidence="1" id="KW-0812">Transmembrane</keyword>
<evidence type="ECO:0000256" key="1">
    <source>
        <dbReference type="SAM" id="Phobius"/>
    </source>
</evidence>
<dbReference type="PANTHER" id="PTHR46957">
    <property type="entry name" value="CYTOKINE RECEPTOR"/>
    <property type="match status" value="1"/>
</dbReference>
<feature type="domain" description="Fibronectin type-III" evidence="2">
    <location>
        <begin position="60"/>
        <end position="163"/>
    </location>
</feature>
<feature type="domain" description="Fibronectin type-III" evidence="2">
    <location>
        <begin position="164"/>
        <end position="251"/>
    </location>
</feature>
<name>A0AAE0Y5T7_9GAST</name>
<dbReference type="Pfam" id="PF00041">
    <property type="entry name" value="fn3"/>
    <property type="match status" value="2"/>
</dbReference>
<dbReference type="SMART" id="SM00060">
    <property type="entry name" value="FN3"/>
    <property type="match status" value="3"/>
</dbReference>
<keyword evidence="1" id="KW-1133">Transmembrane helix</keyword>
<feature type="transmembrane region" description="Helical" evidence="1">
    <location>
        <begin position="469"/>
        <end position="490"/>
    </location>
</feature>
<accession>A0AAE0Y5T7</accession>
<dbReference type="CDD" id="cd00063">
    <property type="entry name" value="FN3"/>
    <property type="match status" value="3"/>
</dbReference>
<organism evidence="3 4">
    <name type="scientific">Elysia crispata</name>
    <name type="common">lettuce slug</name>
    <dbReference type="NCBI Taxonomy" id="231223"/>
    <lineage>
        <taxon>Eukaryota</taxon>
        <taxon>Metazoa</taxon>
        <taxon>Spiralia</taxon>
        <taxon>Lophotrochozoa</taxon>
        <taxon>Mollusca</taxon>
        <taxon>Gastropoda</taxon>
        <taxon>Heterobranchia</taxon>
        <taxon>Euthyneura</taxon>
        <taxon>Panpulmonata</taxon>
        <taxon>Sacoglossa</taxon>
        <taxon>Placobranchoidea</taxon>
        <taxon>Plakobranchidae</taxon>
        <taxon>Elysia</taxon>
    </lineage>
</organism>
<keyword evidence="1" id="KW-0472">Membrane</keyword>
<feature type="domain" description="Fibronectin type-III" evidence="2">
    <location>
        <begin position="252"/>
        <end position="358"/>
    </location>
</feature>
<dbReference type="Proteomes" id="UP001283361">
    <property type="component" value="Unassembled WGS sequence"/>
</dbReference>
<dbReference type="PROSITE" id="PS50853">
    <property type="entry name" value="FN3"/>
    <property type="match status" value="4"/>
</dbReference>
<comment type="caution">
    <text evidence="3">The sequence shown here is derived from an EMBL/GenBank/DDBJ whole genome shotgun (WGS) entry which is preliminary data.</text>
</comment>
<dbReference type="AlphaFoldDB" id="A0AAE0Y5T7"/>
<evidence type="ECO:0000313" key="4">
    <source>
        <dbReference type="Proteomes" id="UP001283361"/>
    </source>
</evidence>
<dbReference type="SUPFAM" id="SSF49265">
    <property type="entry name" value="Fibronectin type III"/>
    <property type="match status" value="2"/>
</dbReference>
<dbReference type="InterPro" id="IPR036116">
    <property type="entry name" value="FN3_sf"/>
</dbReference>
<proteinExistence type="predicted"/>
<dbReference type="InterPro" id="IPR050713">
    <property type="entry name" value="RTP_Phos/Ushers"/>
</dbReference>
<evidence type="ECO:0000259" key="2">
    <source>
        <dbReference type="PROSITE" id="PS50853"/>
    </source>
</evidence>
<evidence type="ECO:0000313" key="3">
    <source>
        <dbReference type="EMBL" id="KAK3733037.1"/>
    </source>
</evidence>